<feature type="chain" id="PRO_5004789780" evidence="1">
    <location>
        <begin position="21"/>
        <end position="117"/>
    </location>
</feature>
<sequence length="117" mass="13630">MIKTAYFLILLYFFSLSAHAISKYTLLCPGRNEMTVMHTHYRITTLMWDDEFFVAPLPNVLEDSYGKKRIYRFLNHDTLIADSSANFYYFIFHNGKEVRCTKGPDLSVAPLALEIVH</sequence>
<dbReference type="AlphaFoldDB" id="W0HRC6"/>
<evidence type="ECO:0000313" key="2">
    <source>
        <dbReference type="EMBL" id="AHF76339.1"/>
    </source>
</evidence>
<accession>W0HRC6</accession>
<reference evidence="2 3" key="1">
    <citation type="journal article" date="2014" name="Genome Biol. Evol.">
        <title>Genome degeneration and adaptation in a nascent stage of symbiosis.</title>
        <authorList>
            <person name="Oakeson K.F."/>
            <person name="Gil R."/>
            <person name="Clayton A.L."/>
            <person name="Dunn D.M."/>
            <person name="von Niederhausern A.C."/>
            <person name="Hamil C."/>
            <person name="Aoyagi A."/>
            <person name="Duval B."/>
            <person name="Baca A."/>
            <person name="Silva F.J."/>
            <person name="Vallier A."/>
            <person name="Jackson D.G."/>
            <person name="Latorre A."/>
            <person name="Weiss R.B."/>
            <person name="Heddi A."/>
            <person name="Moya A."/>
            <person name="Dale C."/>
        </authorList>
    </citation>
    <scope>NUCLEOTIDE SEQUENCE [LARGE SCALE GENOMIC DNA]</scope>
    <source>
        <strain evidence="2 3">HS1</strain>
    </source>
</reference>
<dbReference type="HOGENOM" id="CLU_2035943_0_0_6"/>
<evidence type="ECO:0000313" key="3">
    <source>
        <dbReference type="Proteomes" id="UP000019028"/>
    </source>
</evidence>
<dbReference type="Proteomes" id="UP000019028">
    <property type="component" value="Chromosome"/>
</dbReference>
<proteinExistence type="predicted"/>
<organism evidence="2 3">
    <name type="scientific">Sodalis praecaptivus</name>
    <dbReference type="NCBI Taxonomy" id="1239307"/>
    <lineage>
        <taxon>Bacteria</taxon>
        <taxon>Pseudomonadati</taxon>
        <taxon>Pseudomonadota</taxon>
        <taxon>Gammaproteobacteria</taxon>
        <taxon>Enterobacterales</taxon>
        <taxon>Bruguierivoracaceae</taxon>
        <taxon>Sodalis</taxon>
    </lineage>
</organism>
<gene>
    <name evidence="2" type="ORF">Sant_1277</name>
</gene>
<keyword evidence="3" id="KW-1185">Reference proteome</keyword>
<dbReference type="OrthoDB" id="6456255at2"/>
<feature type="signal peptide" evidence="1">
    <location>
        <begin position="1"/>
        <end position="20"/>
    </location>
</feature>
<protein>
    <submittedName>
        <fullName evidence="2">Uncharacterized protein</fullName>
    </submittedName>
</protein>
<dbReference type="RefSeq" id="WP_025421473.1">
    <property type="nucleotide sequence ID" value="NZ_CP006569.1"/>
</dbReference>
<evidence type="ECO:0000256" key="1">
    <source>
        <dbReference type="SAM" id="SignalP"/>
    </source>
</evidence>
<name>W0HRC6_9GAMM</name>
<dbReference type="KEGG" id="sod:Sant_1277"/>
<dbReference type="EMBL" id="CP006569">
    <property type="protein sequence ID" value="AHF76339.1"/>
    <property type="molecule type" value="Genomic_DNA"/>
</dbReference>
<keyword evidence="1" id="KW-0732">Signal</keyword>